<keyword evidence="2" id="KW-0472">Membrane</keyword>
<name>A0A9D1K582_9BACT</name>
<dbReference type="EMBL" id="DVJO01000132">
    <property type="protein sequence ID" value="HIS83139.1"/>
    <property type="molecule type" value="Genomic_DNA"/>
</dbReference>
<comment type="similarity">
    <text evidence="1">Belongs to the BioY family.</text>
</comment>
<feature type="transmembrane region" description="Helical" evidence="2">
    <location>
        <begin position="67"/>
        <end position="87"/>
    </location>
</feature>
<organism evidence="3 4">
    <name type="scientific">Candidatus Scatenecus faecavium</name>
    <dbReference type="NCBI Taxonomy" id="2840915"/>
    <lineage>
        <taxon>Bacteria</taxon>
        <taxon>Candidatus Scatenecus</taxon>
    </lineage>
</organism>
<proteinExistence type="inferred from homology"/>
<dbReference type="GO" id="GO:0005886">
    <property type="term" value="C:plasma membrane"/>
    <property type="evidence" value="ECO:0007669"/>
    <property type="project" value="InterPro"/>
</dbReference>
<dbReference type="InterPro" id="IPR003784">
    <property type="entry name" value="BioY"/>
</dbReference>
<comment type="caution">
    <text evidence="3">The sequence shown here is derived from an EMBL/GenBank/DDBJ whole genome shotgun (WGS) entry which is preliminary data.</text>
</comment>
<reference evidence="3" key="1">
    <citation type="submission" date="2020-10" db="EMBL/GenBank/DDBJ databases">
        <authorList>
            <person name="Gilroy R."/>
        </authorList>
    </citation>
    <scope>NUCLEOTIDE SEQUENCE</scope>
    <source>
        <strain evidence="3">CHK152-2994</strain>
    </source>
</reference>
<accession>A0A9D1K582</accession>
<feature type="transmembrane region" description="Helical" evidence="2">
    <location>
        <begin position="153"/>
        <end position="175"/>
    </location>
</feature>
<reference evidence="3" key="2">
    <citation type="journal article" date="2021" name="PeerJ">
        <title>Extensive microbial diversity within the chicken gut microbiome revealed by metagenomics and culture.</title>
        <authorList>
            <person name="Gilroy R."/>
            <person name="Ravi A."/>
            <person name="Getino M."/>
            <person name="Pursley I."/>
            <person name="Horton D.L."/>
            <person name="Alikhan N.F."/>
            <person name="Baker D."/>
            <person name="Gharbi K."/>
            <person name="Hall N."/>
            <person name="Watson M."/>
            <person name="Adriaenssens E.M."/>
            <person name="Foster-Nyarko E."/>
            <person name="Jarju S."/>
            <person name="Secka A."/>
            <person name="Antonio M."/>
            <person name="Oren A."/>
            <person name="Chaudhuri R.R."/>
            <person name="La Ragione R."/>
            <person name="Hildebrand F."/>
            <person name="Pallen M.J."/>
        </authorList>
    </citation>
    <scope>NUCLEOTIDE SEQUENCE</scope>
    <source>
        <strain evidence="3">CHK152-2994</strain>
    </source>
</reference>
<dbReference type="Pfam" id="PF02632">
    <property type="entry name" value="BioY"/>
    <property type="match status" value="1"/>
</dbReference>
<dbReference type="PANTHER" id="PTHR34295">
    <property type="entry name" value="BIOTIN TRANSPORTER BIOY"/>
    <property type="match status" value="1"/>
</dbReference>
<dbReference type="GO" id="GO:0015225">
    <property type="term" value="F:biotin transmembrane transporter activity"/>
    <property type="evidence" value="ECO:0007669"/>
    <property type="project" value="InterPro"/>
</dbReference>
<evidence type="ECO:0000313" key="3">
    <source>
        <dbReference type="EMBL" id="HIS83139.1"/>
    </source>
</evidence>
<dbReference type="Gene3D" id="1.10.1760.20">
    <property type="match status" value="1"/>
</dbReference>
<protein>
    <submittedName>
        <fullName evidence="3">Biotin transporter BioY</fullName>
    </submittedName>
</protein>
<evidence type="ECO:0000256" key="2">
    <source>
        <dbReference type="SAM" id="Phobius"/>
    </source>
</evidence>
<sequence>MTEEAVKPRVKTIRTNKSGLKFSISSILLIIFCAFLLVISTFIQLNIMHFSIPAALFSGGELKIQDYVHNFNLIPQVPAVMFIAALLGRKFGLASVLLYILTGLFIMPVFALGGGWRYIGEYGFGYILAYIPAVYLTGTILKNGFTYKNALKAVFAGIFTIHIIGILYMLVIAGIRHEGWMFTTGWIIAQSGVKIIYDFIFSFLAVLVAKYARLILWLYM</sequence>
<feature type="transmembrane region" description="Helical" evidence="2">
    <location>
        <begin position="20"/>
        <end position="47"/>
    </location>
</feature>
<dbReference type="AlphaFoldDB" id="A0A9D1K582"/>
<dbReference type="Proteomes" id="UP000824139">
    <property type="component" value="Unassembled WGS sequence"/>
</dbReference>
<feature type="transmembrane region" description="Helical" evidence="2">
    <location>
        <begin position="122"/>
        <end position="141"/>
    </location>
</feature>
<dbReference type="PANTHER" id="PTHR34295:SF1">
    <property type="entry name" value="BIOTIN TRANSPORTER BIOY"/>
    <property type="match status" value="1"/>
</dbReference>
<feature type="transmembrane region" description="Helical" evidence="2">
    <location>
        <begin position="195"/>
        <end position="219"/>
    </location>
</feature>
<keyword evidence="2" id="KW-0812">Transmembrane</keyword>
<feature type="transmembrane region" description="Helical" evidence="2">
    <location>
        <begin position="96"/>
        <end position="116"/>
    </location>
</feature>
<gene>
    <name evidence="3" type="ORF">IAD41_06005</name>
</gene>
<keyword evidence="2" id="KW-1133">Transmembrane helix</keyword>
<evidence type="ECO:0000256" key="1">
    <source>
        <dbReference type="ARBA" id="ARBA00010692"/>
    </source>
</evidence>
<evidence type="ECO:0000313" key="4">
    <source>
        <dbReference type="Proteomes" id="UP000824139"/>
    </source>
</evidence>